<proteinExistence type="predicted"/>
<reference evidence="1" key="1">
    <citation type="journal article" date="2007" name="PLoS ONE">
        <title>The first genome sequence of an elite grapevine cultivar (Pinot noir Vitis vinifera L.): coping with a highly heterozygous genome.</title>
        <authorList>
            <person name="Velasco R."/>
            <person name="Zharkikh A."/>
            <person name="Troggio M."/>
            <person name="Cartwright D.A."/>
            <person name="Cestaro A."/>
            <person name="Pruss D."/>
            <person name="Pindo M."/>
            <person name="FitzGerald L.M."/>
            <person name="Vezzulli S."/>
            <person name="Reid J."/>
            <person name="Malacarne G."/>
            <person name="Iliev D."/>
            <person name="Coppola G."/>
            <person name="Wardell B."/>
            <person name="Micheletti D."/>
            <person name="Macalma T."/>
            <person name="Facci M."/>
            <person name="Mitchell J.T."/>
            <person name="Perazzolli M."/>
            <person name="Eldredge G."/>
            <person name="Gatto P."/>
            <person name="Oyzerski R."/>
            <person name="Moretto M."/>
            <person name="Gutin N."/>
            <person name="Stefanini M."/>
            <person name="Chen Y."/>
            <person name="Segala C."/>
            <person name="Davenport C."/>
            <person name="Dematte L."/>
            <person name="Mraz A."/>
            <person name="Battilana J."/>
            <person name="Stormo K."/>
            <person name="Costa F."/>
            <person name="Tao Q."/>
            <person name="Si-Ammour A."/>
            <person name="Harkins T."/>
            <person name="Lackey A."/>
            <person name="Perbost C."/>
            <person name="Taillon B."/>
            <person name="Stella A."/>
            <person name="Solovyev V."/>
            <person name="Fawcett J.A."/>
            <person name="Sterck L."/>
            <person name="Vandepoele K."/>
            <person name="Grando S.M."/>
            <person name="Toppo S."/>
            <person name="Moser C."/>
            <person name="Lanchbury J."/>
            <person name="Bogden R."/>
            <person name="Skolnick M."/>
            <person name="Sgaramella V."/>
            <person name="Bhatnagar S.K."/>
            <person name="Fontana P."/>
            <person name="Gutin A."/>
            <person name="Van de Peer Y."/>
            <person name="Salamini F."/>
            <person name="Viola R."/>
        </authorList>
    </citation>
    <scope>NUCLEOTIDE SEQUENCE</scope>
</reference>
<evidence type="ECO:0008006" key="2">
    <source>
        <dbReference type="Google" id="ProtNLM"/>
    </source>
</evidence>
<sequence>MASSSSTTSNHSIDPTTVVPSLSNLPFTISVKLNSSNYPIWKAHALPYFRGQAIFGYLDGTIPTLPQEIDAPHPSTAIQIRTQLANARKDALSANAYFLSIKRMSDELAGQPLKPDDIITYALAGLGQEYDSLASTITSRSDPVTLEEFYSLLLIYESRIHHNNQSLHQNQSIFRTTTNFQQSHRGCGRYRGRGCGGRFASHPQGPSNSVICQDYLGNIRHRGPLINGLYNFSTSLARL</sequence>
<evidence type="ECO:0000313" key="1">
    <source>
        <dbReference type="EMBL" id="CAN75775.1"/>
    </source>
</evidence>
<dbReference type="EMBL" id="AM428898">
    <property type="protein sequence ID" value="CAN75775.1"/>
    <property type="molecule type" value="Genomic_DNA"/>
</dbReference>
<dbReference type="PANTHER" id="PTHR47481:SF2">
    <property type="entry name" value="RETROTRANSPOSON GAG DOMAIN-CONTAINING PROTEIN"/>
    <property type="match status" value="1"/>
</dbReference>
<gene>
    <name evidence="1" type="ORF">VITISV_027124</name>
</gene>
<dbReference type="PANTHER" id="PTHR47481">
    <property type="match status" value="1"/>
</dbReference>
<organism evidence="1">
    <name type="scientific">Vitis vinifera</name>
    <name type="common">Grape</name>
    <dbReference type="NCBI Taxonomy" id="29760"/>
    <lineage>
        <taxon>Eukaryota</taxon>
        <taxon>Viridiplantae</taxon>
        <taxon>Streptophyta</taxon>
        <taxon>Embryophyta</taxon>
        <taxon>Tracheophyta</taxon>
        <taxon>Spermatophyta</taxon>
        <taxon>Magnoliopsida</taxon>
        <taxon>eudicotyledons</taxon>
        <taxon>Gunneridae</taxon>
        <taxon>Pentapetalae</taxon>
        <taxon>rosids</taxon>
        <taxon>Vitales</taxon>
        <taxon>Vitaceae</taxon>
        <taxon>Viteae</taxon>
        <taxon>Vitis</taxon>
    </lineage>
</organism>
<accession>A5AKL1</accession>
<dbReference type="AlphaFoldDB" id="A5AKL1"/>
<name>A5AKL1_VITVI</name>
<protein>
    <recommendedName>
        <fullName evidence="2">Retrotransposon Copia-like N-terminal domain-containing protein</fullName>
    </recommendedName>
</protein>